<dbReference type="EMBL" id="GIFC01001401">
    <property type="protein sequence ID" value="MXU83484.1"/>
    <property type="molecule type" value="Transcribed_RNA"/>
</dbReference>
<evidence type="ECO:0000256" key="1">
    <source>
        <dbReference type="SAM" id="MobiDB-lite"/>
    </source>
</evidence>
<organism evidence="3">
    <name type="scientific">Ixodes ricinus</name>
    <name type="common">Common tick</name>
    <name type="synonym">Acarus ricinus</name>
    <dbReference type="NCBI Taxonomy" id="34613"/>
    <lineage>
        <taxon>Eukaryota</taxon>
        <taxon>Metazoa</taxon>
        <taxon>Ecdysozoa</taxon>
        <taxon>Arthropoda</taxon>
        <taxon>Chelicerata</taxon>
        <taxon>Arachnida</taxon>
        <taxon>Acari</taxon>
        <taxon>Parasitiformes</taxon>
        <taxon>Ixodida</taxon>
        <taxon>Ixodoidea</taxon>
        <taxon>Ixodidae</taxon>
        <taxon>Ixodinae</taxon>
        <taxon>Ixodes</taxon>
    </lineage>
</organism>
<name>A0A6B0U433_IXORI</name>
<protein>
    <submittedName>
        <fullName evidence="3">Putative secreted protein</fullName>
    </submittedName>
</protein>
<sequence>MQRRFRLILCLRAALQWLLLTRFPLLSWHRNRRFCLPGPQDVEHGVQGPGRQKTPSPQCPTMQGRVVAGLSWGVQ</sequence>
<evidence type="ECO:0000313" key="3">
    <source>
        <dbReference type="EMBL" id="MXU83484.1"/>
    </source>
</evidence>
<reference evidence="3" key="1">
    <citation type="submission" date="2019-12" db="EMBL/GenBank/DDBJ databases">
        <title>An insight into the sialome of adult female Ixodes ricinus ticks feeding for 6 days.</title>
        <authorList>
            <person name="Perner J."/>
            <person name="Ribeiro J.M.C."/>
        </authorList>
    </citation>
    <scope>NUCLEOTIDE SEQUENCE</scope>
    <source>
        <strain evidence="3">Semi-engorged</strain>
        <tissue evidence="3">Salivary glands</tissue>
    </source>
</reference>
<feature type="region of interest" description="Disordered" evidence="1">
    <location>
        <begin position="44"/>
        <end position="63"/>
    </location>
</feature>
<keyword evidence="2" id="KW-0732">Signal</keyword>
<feature type="chain" id="PRO_5025634105" evidence="2">
    <location>
        <begin position="30"/>
        <end position="75"/>
    </location>
</feature>
<accession>A0A6B0U433</accession>
<feature type="signal peptide" evidence="2">
    <location>
        <begin position="1"/>
        <end position="29"/>
    </location>
</feature>
<proteinExistence type="predicted"/>
<dbReference type="AlphaFoldDB" id="A0A6B0U433"/>
<evidence type="ECO:0000256" key="2">
    <source>
        <dbReference type="SAM" id="SignalP"/>
    </source>
</evidence>